<keyword evidence="1" id="KW-1185">Reference proteome</keyword>
<sequence>MSSIKNGQFYVLISSSNKSRKLLRVFQTLTTNRILAAAEEFGIFGRYLVSAEDNVIIADALALQHFIQQGHTIMVVDTLEDHMVRFIKLEEIGESETDEEVAMPLETKEEQLLHLKHISTQLGDVESSLNEFIHHFGPARDKMKLFQSSS</sequence>
<dbReference type="RefSeq" id="XP_017021114.1">
    <property type="nucleotide sequence ID" value="XM_017165625.3"/>
</dbReference>
<organism evidence="1 2">
    <name type="scientific">Drosophila kikkawai</name>
    <name type="common">Fruit fly</name>
    <dbReference type="NCBI Taxonomy" id="30033"/>
    <lineage>
        <taxon>Eukaryota</taxon>
        <taxon>Metazoa</taxon>
        <taxon>Ecdysozoa</taxon>
        <taxon>Arthropoda</taxon>
        <taxon>Hexapoda</taxon>
        <taxon>Insecta</taxon>
        <taxon>Pterygota</taxon>
        <taxon>Neoptera</taxon>
        <taxon>Endopterygota</taxon>
        <taxon>Diptera</taxon>
        <taxon>Brachycera</taxon>
        <taxon>Muscomorpha</taxon>
        <taxon>Ephydroidea</taxon>
        <taxon>Drosophilidae</taxon>
        <taxon>Drosophila</taxon>
        <taxon>Sophophora</taxon>
    </lineage>
</organism>
<protein>
    <submittedName>
        <fullName evidence="2">Uncharacterized protein</fullName>
    </submittedName>
</protein>
<proteinExistence type="predicted"/>
<dbReference type="AlphaFoldDB" id="A0A6P4IBG6"/>
<dbReference type="OrthoDB" id="7850002at2759"/>
<reference evidence="2" key="1">
    <citation type="submission" date="2025-08" db="UniProtKB">
        <authorList>
            <consortium name="RefSeq"/>
        </authorList>
    </citation>
    <scope>IDENTIFICATION</scope>
    <source>
        <strain evidence="2">14028-0561.14</strain>
        <tissue evidence="2">Whole fly</tissue>
    </source>
</reference>
<accession>A0A6P4IBG6</accession>
<name>A0A6P4IBG6_DROKI</name>
<evidence type="ECO:0000313" key="1">
    <source>
        <dbReference type="Proteomes" id="UP001652661"/>
    </source>
</evidence>
<dbReference type="GeneID" id="108073844"/>
<gene>
    <name evidence="2" type="primary">LOC108073844</name>
</gene>
<evidence type="ECO:0000313" key="2">
    <source>
        <dbReference type="RefSeq" id="XP_017021114.1"/>
    </source>
</evidence>
<dbReference type="Proteomes" id="UP001652661">
    <property type="component" value="Chromosome 3L"/>
</dbReference>